<dbReference type="OrthoDB" id="284322at2759"/>
<keyword evidence="1" id="KW-0175">Coiled coil</keyword>
<sequence length="183" mass="21035">MRFRFCGQNDCQDWLLAQISLLSKLTSIKMKLLCNECLNDLIDKQMNMEKVMKIGSDAKLDAQDMKACVSAVVFVLSNSCKYKTDCETLSHELQQLGLPKEHSLSLCKVYSENMDRLQEALKQQSLRLSRLNQIEYKIDTQFNSSSHRVKAPALEISVDTLRDQTIEKTTFYVTHEKLSALIY</sequence>
<organism evidence="2">
    <name type="scientific">Medioppia subpectinata</name>
    <dbReference type="NCBI Taxonomy" id="1979941"/>
    <lineage>
        <taxon>Eukaryota</taxon>
        <taxon>Metazoa</taxon>
        <taxon>Ecdysozoa</taxon>
        <taxon>Arthropoda</taxon>
        <taxon>Chelicerata</taxon>
        <taxon>Arachnida</taxon>
        <taxon>Acari</taxon>
        <taxon>Acariformes</taxon>
        <taxon>Sarcoptiformes</taxon>
        <taxon>Oribatida</taxon>
        <taxon>Brachypylina</taxon>
        <taxon>Oppioidea</taxon>
        <taxon>Oppiidae</taxon>
        <taxon>Medioppia</taxon>
    </lineage>
</organism>
<proteinExistence type="predicted"/>
<evidence type="ECO:0008006" key="4">
    <source>
        <dbReference type="Google" id="ProtNLM"/>
    </source>
</evidence>
<dbReference type="EMBL" id="OC884785">
    <property type="protein sequence ID" value="CAD7643911.1"/>
    <property type="molecule type" value="Genomic_DNA"/>
</dbReference>
<feature type="coiled-coil region" evidence="1">
    <location>
        <begin position="107"/>
        <end position="134"/>
    </location>
</feature>
<evidence type="ECO:0000256" key="1">
    <source>
        <dbReference type="SAM" id="Coils"/>
    </source>
</evidence>
<evidence type="ECO:0000313" key="3">
    <source>
        <dbReference type="Proteomes" id="UP000759131"/>
    </source>
</evidence>
<dbReference type="InterPro" id="IPR047155">
    <property type="entry name" value="COMMD4/6/7/8"/>
</dbReference>
<dbReference type="EMBL" id="CAJPIZ010030210">
    <property type="protein sequence ID" value="CAG2119868.1"/>
    <property type="molecule type" value="Genomic_DNA"/>
</dbReference>
<name>A0A7R9QGC9_9ACAR</name>
<evidence type="ECO:0000313" key="2">
    <source>
        <dbReference type="EMBL" id="CAD7643911.1"/>
    </source>
</evidence>
<feature type="non-terminal residue" evidence="2">
    <location>
        <position position="183"/>
    </location>
</feature>
<dbReference type="AlphaFoldDB" id="A0A7R9QGC9"/>
<reference evidence="2" key="1">
    <citation type="submission" date="2020-11" db="EMBL/GenBank/DDBJ databases">
        <authorList>
            <person name="Tran Van P."/>
        </authorList>
    </citation>
    <scope>NUCLEOTIDE SEQUENCE</scope>
</reference>
<keyword evidence="3" id="KW-1185">Reference proteome</keyword>
<dbReference type="PANTHER" id="PTHR16231">
    <property type="entry name" value="COMM DOMAIN-CONTAINING PROTEIN 4-8 FAMILY MEMBER"/>
    <property type="match status" value="1"/>
</dbReference>
<accession>A0A7R9QGC9</accession>
<protein>
    <recommendedName>
        <fullName evidence="4">COMM domain-containing protein</fullName>
    </recommendedName>
</protein>
<dbReference type="PANTHER" id="PTHR16231:SF4">
    <property type="entry name" value="COMM DOMAIN-CONTAINING PROTEIN 4"/>
    <property type="match status" value="1"/>
</dbReference>
<gene>
    <name evidence="2" type="ORF">OSB1V03_LOCUS19815</name>
</gene>
<dbReference type="Pfam" id="PF21672">
    <property type="entry name" value="COMM_HN"/>
    <property type="match status" value="1"/>
</dbReference>
<dbReference type="Proteomes" id="UP000759131">
    <property type="component" value="Unassembled WGS sequence"/>
</dbReference>